<evidence type="ECO:0000256" key="1">
    <source>
        <dbReference type="ARBA" id="ARBA00006432"/>
    </source>
</evidence>
<protein>
    <submittedName>
        <fullName evidence="5">Involved in polyketide synthesis</fullName>
    </submittedName>
</protein>
<dbReference type="Gene3D" id="3.40.50.12780">
    <property type="entry name" value="N-terminal domain of ligase-like"/>
    <property type="match status" value="1"/>
</dbReference>
<evidence type="ECO:0000256" key="3">
    <source>
        <dbReference type="ARBA" id="ARBA00022553"/>
    </source>
</evidence>
<gene>
    <name evidence="5" type="ORF">SSOG_07629</name>
</gene>
<dbReference type="Pfam" id="PF08659">
    <property type="entry name" value="KR"/>
    <property type="match status" value="1"/>
</dbReference>
<dbReference type="InterPro" id="IPR020806">
    <property type="entry name" value="PKS_PP-bd"/>
</dbReference>
<reference evidence="5 6" key="1">
    <citation type="submission" date="2009-02" db="EMBL/GenBank/DDBJ databases">
        <title>Annotation of Streptomyces hygroscopicus strain ATCC 53653.</title>
        <authorList>
            <consortium name="The Broad Institute Genome Sequencing Platform"/>
            <consortium name="Broad Institute Microbial Sequencing Center"/>
            <person name="Fischbach M."/>
            <person name="Godfrey P."/>
            <person name="Ward D."/>
            <person name="Young S."/>
            <person name="Zeng Q."/>
            <person name="Koehrsen M."/>
            <person name="Alvarado L."/>
            <person name="Berlin A.M."/>
            <person name="Bochicchio J."/>
            <person name="Borenstein D."/>
            <person name="Chapman S.B."/>
            <person name="Chen Z."/>
            <person name="Engels R."/>
            <person name="Freedman E."/>
            <person name="Gellesch M."/>
            <person name="Goldberg J."/>
            <person name="Griggs A."/>
            <person name="Gujja S."/>
            <person name="Heilman E.R."/>
            <person name="Heiman D.I."/>
            <person name="Hepburn T.A."/>
            <person name="Howarth C."/>
            <person name="Jen D."/>
            <person name="Larson L."/>
            <person name="Lewis B."/>
            <person name="Mehta T."/>
            <person name="Park D."/>
            <person name="Pearson M."/>
            <person name="Richards J."/>
            <person name="Roberts A."/>
            <person name="Saif S."/>
            <person name="Shea T.D."/>
            <person name="Shenoy N."/>
            <person name="Sisk P."/>
            <person name="Stolte C."/>
            <person name="Sykes S.N."/>
            <person name="Thomson T."/>
            <person name="Walk T."/>
            <person name="White J."/>
            <person name="Yandava C."/>
            <person name="Straight P."/>
            <person name="Clardy J."/>
            <person name="Hung D."/>
            <person name="Kolter R."/>
            <person name="Mekalanos J."/>
            <person name="Walker S."/>
            <person name="Walsh C.T."/>
            <person name="Wieland-Brown L.C."/>
            <person name="Haas B."/>
            <person name="Nusbaum C."/>
            <person name="Birren B."/>
        </authorList>
    </citation>
    <scope>NUCLEOTIDE SEQUENCE [LARGE SCALE GENOMIC DNA]</scope>
    <source>
        <strain evidence="5 6">ATCC 53653</strain>
    </source>
</reference>
<dbReference type="InterPro" id="IPR013968">
    <property type="entry name" value="PKS_KR"/>
</dbReference>
<evidence type="ECO:0000313" key="6">
    <source>
        <dbReference type="Proteomes" id="UP000003963"/>
    </source>
</evidence>
<dbReference type="Gene3D" id="3.40.50.720">
    <property type="entry name" value="NAD(P)-binding Rossmann-like Domain"/>
    <property type="match status" value="1"/>
</dbReference>
<dbReference type="InterPro" id="IPR036291">
    <property type="entry name" value="NAD(P)-bd_dom_sf"/>
</dbReference>
<dbReference type="STRING" id="457427.SSOG_07629"/>
<dbReference type="CDD" id="cd08953">
    <property type="entry name" value="KR_2_SDR_x"/>
    <property type="match status" value="1"/>
</dbReference>
<dbReference type="PROSITE" id="PS00012">
    <property type="entry name" value="PHOSPHOPANTETHEINE"/>
    <property type="match status" value="1"/>
</dbReference>
<sequence length="1030" mass="110082">MLNLLTSGSTGVPKCVHHTHASIVARSLSVARHCGLTGDDVSLIWMPFDHVTVAMYNVRDVFVRCLHINAKIEHSLGDPLLWLDWVDRYRATNLWAPNFVFAMVNECADEIRTKGSWDLSCLREITNAGEPVIASTSHRFLELLAPHGLAADAMRPVWGMSETCSGVTYAAQHLHDRTAGTVAIDPSSLGGTIRHLDPGDPRAVVLSTVGRPIPGVRLRVVDDTGRVLPEGRMGELRIRGLTMMHGYFANEEANRAAYDEDGWFRTGDLAFVHHGEIVIAGRKKDQIIVRGVNYMAHEIESVVEQVEGVRVTFTAAAGLREPGDDSDRLVVFFVPLRWDPEVLDGVTDAIRATLAREAGIAPDLLVPVTEAEFPKTGSGKIQRGALLDGLRAGAFAGRTIGAAPDEGEDPWVFRRQWTEIPAAPDAPDAAGTGVRLVIAEEEDRARLRVDGPLVAVDRGGEPTRRAPGHYAARTHDRGELRRMLAAVTADHGPIGTVVLAPPLSGGADPRARLAAATAELSALVGALADGEFGHPLLLLVTAGAQYVRDGDTVDLGTCALPALVRTAAAENPRLVIRQLDLPAEADAWPAALSAELADRDRTGVVAVRDGRRRQPRLAPVERDGADPAPPLLAGGLYLVTGGLGGIGHDIAGYLTAAYGARLLLVGRSPADGEKAARLAELTALGEVVYRQLDVTDAAALEAAVTDAETRWGRPLDGALHLAGADPTGQWADLERHTVANESGEVFAAQYGAKVAGTLAVAEVLATRPDASLVLFGSVNGEFGGHSFGAYSAANGFLAGFADHWHHERRRAVHCLAWSMWSGIGMNRDQPAAPAHSRGFRSIDAPDGLRLFLEAISVPHHYQVVGLDAANPAVMDELVPEQLRTGEVLVAYTADDIDPETVRAAVAPSTRDRPVPVRLVRVDHLPRDAAGRVDTARLLAETAVGKPGRRTVTPPADDLERRVAALWSEALNCPEVGRDDSFFDLGGNSVRATRLLALVDDAFAVRVPTQRLYENPTVQAMAAVVAEATAP</sequence>
<dbReference type="InterPro" id="IPR006162">
    <property type="entry name" value="Ppantetheine_attach_site"/>
</dbReference>
<dbReference type="PANTHER" id="PTHR22754:SF32">
    <property type="entry name" value="DISCO-INTERACTING PROTEIN 2"/>
    <property type="match status" value="1"/>
</dbReference>
<evidence type="ECO:0000256" key="2">
    <source>
        <dbReference type="ARBA" id="ARBA00022450"/>
    </source>
</evidence>
<dbReference type="SMART" id="SM00823">
    <property type="entry name" value="PKS_PP"/>
    <property type="match status" value="1"/>
</dbReference>
<accession>D9WMP9</accession>
<dbReference type="SUPFAM" id="SSF56801">
    <property type="entry name" value="Acetyl-CoA synthetase-like"/>
    <property type="match status" value="2"/>
</dbReference>
<keyword evidence="6" id="KW-1185">Reference proteome</keyword>
<dbReference type="InterPro" id="IPR036736">
    <property type="entry name" value="ACP-like_sf"/>
</dbReference>
<comment type="similarity">
    <text evidence="1">Belongs to the ATP-dependent AMP-binding enzyme family.</text>
</comment>
<dbReference type="Proteomes" id="UP000003963">
    <property type="component" value="Unassembled WGS sequence"/>
</dbReference>
<dbReference type="InterPro" id="IPR000873">
    <property type="entry name" value="AMP-dep_synth/lig_dom"/>
</dbReference>
<dbReference type="Pfam" id="PF00501">
    <property type="entry name" value="AMP-binding"/>
    <property type="match status" value="1"/>
</dbReference>
<dbReference type="Gene3D" id="1.10.1200.10">
    <property type="entry name" value="ACP-like"/>
    <property type="match status" value="1"/>
</dbReference>
<proteinExistence type="inferred from homology"/>
<dbReference type="EMBL" id="GG657754">
    <property type="protein sequence ID" value="EFL27915.1"/>
    <property type="molecule type" value="Genomic_DNA"/>
</dbReference>
<dbReference type="SUPFAM" id="SSF51735">
    <property type="entry name" value="NAD(P)-binding Rossmann-fold domains"/>
    <property type="match status" value="2"/>
</dbReference>
<dbReference type="GO" id="GO:0017000">
    <property type="term" value="P:antibiotic biosynthetic process"/>
    <property type="evidence" value="ECO:0007669"/>
    <property type="project" value="UniProtKB-ARBA"/>
</dbReference>
<dbReference type="GO" id="GO:0005886">
    <property type="term" value="C:plasma membrane"/>
    <property type="evidence" value="ECO:0007669"/>
    <property type="project" value="TreeGrafter"/>
</dbReference>
<dbReference type="InterPro" id="IPR057326">
    <property type="entry name" value="KR_dom"/>
</dbReference>
<dbReference type="GO" id="GO:0006633">
    <property type="term" value="P:fatty acid biosynthetic process"/>
    <property type="evidence" value="ECO:0007669"/>
    <property type="project" value="TreeGrafter"/>
</dbReference>
<dbReference type="PANTHER" id="PTHR22754">
    <property type="entry name" value="DISCO-INTERACTING PROTEIN 2 DIP2 -RELATED"/>
    <property type="match status" value="1"/>
</dbReference>
<feature type="domain" description="Carrier" evidence="4">
    <location>
        <begin position="953"/>
        <end position="1028"/>
    </location>
</feature>
<dbReference type="InterPro" id="IPR045851">
    <property type="entry name" value="AMP-bd_C_sf"/>
</dbReference>
<dbReference type="Gene3D" id="3.30.300.30">
    <property type="match status" value="1"/>
</dbReference>
<dbReference type="SUPFAM" id="SSF47336">
    <property type="entry name" value="ACP-like"/>
    <property type="match status" value="1"/>
</dbReference>
<dbReference type="Pfam" id="PF00550">
    <property type="entry name" value="PP-binding"/>
    <property type="match status" value="1"/>
</dbReference>
<evidence type="ECO:0000313" key="5">
    <source>
        <dbReference type="EMBL" id="EFL27915.1"/>
    </source>
</evidence>
<dbReference type="GO" id="GO:0031177">
    <property type="term" value="F:phosphopantetheine binding"/>
    <property type="evidence" value="ECO:0007669"/>
    <property type="project" value="InterPro"/>
</dbReference>
<dbReference type="GO" id="GO:0070566">
    <property type="term" value="F:adenylyltransferase activity"/>
    <property type="evidence" value="ECO:0007669"/>
    <property type="project" value="TreeGrafter"/>
</dbReference>
<dbReference type="OrthoDB" id="2472181at2"/>
<evidence type="ECO:0000259" key="4">
    <source>
        <dbReference type="PROSITE" id="PS50075"/>
    </source>
</evidence>
<dbReference type="InterPro" id="IPR042099">
    <property type="entry name" value="ANL_N_sf"/>
</dbReference>
<keyword evidence="2" id="KW-0596">Phosphopantetheine</keyword>
<dbReference type="SMART" id="SM00822">
    <property type="entry name" value="PKS_KR"/>
    <property type="match status" value="1"/>
</dbReference>
<organism evidence="5 6">
    <name type="scientific">Streptomyces himastatinicus ATCC 53653</name>
    <dbReference type="NCBI Taxonomy" id="457427"/>
    <lineage>
        <taxon>Bacteria</taxon>
        <taxon>Bacillati</taxon>
        <taxon>Actinomycetota</taxon>
        <taxon>Actinomycetes</taxon>
        <taxon>Kitasatosporales</taxon>
        <taxon>Streptomycetaceae</taxon>
        <taxon>Streptomyces</taxon>
        <taxon>Streptomyces violaceusniger group</taxon>
    </lineage>
</organism>
<keyword evidence="3" id="KW-0597">Phosphoprotein</keyword>
<dbReference type="PROSITE" id="PS50075">
    <property type="entry name" value="CARRIER"/>
    <property type="match status" value="1"/>
</dbReference>
<dbReference type="AlphaFoldDB" id="D9WMP9"/>
<dbReference type="InterPro" id="IPR009081">
    <property type="entry name" value="PP-bd_ACP"/>
</dbReference>
<name>D9WMP9_9ACTN</name>
<dbReference type="HOGENOM" id="CLU_000895_0_0_11"/>